<dbReference type="Pfam" id="PF00512">
    <property type="entry name" value="HisKA"/>
    <property type="match status" value="1"/>
</dbReference>
<dbReference type="SUPFAM" id="SSF47384">
    <property type="entry name" value="Homodimeric domain of signal transducing histidine kinase"/>
    <property type="match status" value="1"/>
</dbReference>
<gene>
    <name evidence="9" type="ORF">ORQ98_20100</name>
</gene>
<keyword evidence="4" id="KW-0902">Two-component regulatory system</keyword>
<evidence type="ECO:0000256" key="1">
    <source>
        <dbReference type="ARBA" id="ARBA00000085"/>
    </source>
</evidence>
<dbReference type="Proteomes" id="UP001528823">
    <property type="component" value="Unassembled WGS sequence"/>
</dbReference>
<dbReference type="PANTHER" id="PTHR45339">
    <property type="entry name" value="HYBRID SIGNAL TRANSDUCTION HISTIDINE KINASE J"/>
    <property type="match status" value="1"/>
</dbReference>
<dbReference type="CDD" id="cd16922">
    <property type="entry name" value="HATPase_EvgS-ArcB-TorS-like"/>
    <property type="match status" value="1"/>
</dbReference>
<evidence type="ECO:0000313" key="10">
    <source>
        <dbReference type="Proteomes" id="UP001528823"/>
    </source>
</evidence>
<evidence type="ECO:0000256" key="6">
    <source>
        <dbReference type="SAM" id="Phobius"/>
    </source>
</evidence>
<dbReference type="InterPro" id="IPR005467">
    <property type="entry name" value="His_kinase_dom"/>
</dbReference>
<dbReference type="InterPro" id="IPR036097">
    <property type="entry name" value="HisK_dim/P_sf"/>
</dbReference>
<feature type="transmembrane region" description="Helical" evidence="6">
    <location>
        <begin position="171"/>
        <end position="194"/>
    </location>
</feature>
<evidence type="ECO:0000313" key="9">
    <source>
        <dbReference type="EMBL" id="MDE1464266.1"/>
    </source>
</evidence>
<keyword evidence="6" id="KW-1133">Transmembrane helix</keyword>
<dbReference type="InterPro" id="IPR004358">
    <property type="entry name" value="Sig_transdc_His_kin-like_C"/>
</dbReference>
<dbReference type="CDD" id="cd00082">
    <property type="entry name" value="HisKA"/>
    <property type="match status" value="1"/>
</dbReference>
<comment type="caution">
    <text evidence="9">The sequence shown here is derived from an EMBL/GenBank/DDBJ whole genome shotgun (WGS) entry which is preliminary data.</text>
</comment>
<keyword evidence="9" id="KW-0067">ATP-binding</keyword>
<dbReference type="SMART" id="SM00388">
    <property type="entry name" value="HisKA"/>
    <property type="match status" value="1"/>
</dbReference>
<keyword evidence="9" id="KW-0547">Nucleotide-binding</keyword>
<dbReference type="CDD" id="cd17546">
    <property type="entry name" value="REC_hyHK_CKI1_RcsC-like"/>
    <property type="match status" value="1"/>
</dbReference>
<dbReference type="InterPro" id="IPR001789">
    <property type="entry name" value="Sig_transdc_resp-reg_receiver"/>
</dbReference>
<dbReference type="GO" id="GO:0005524">
    <property type="term" value="F:ATP binding"/>
    <property type="evidence" value="ECO:0007669"/>
    <property type="project" value="UniProtKB-KW"/>
</dbReference>
<feature type="domain" description="Response regulatory" evidence="8">
    <location>
        <begin position="528"/>
        <end position="649"/>
    </location>
</feature>
<sequence length="744" mass="83687">MLKLLLKEKQNTVGYSLIKAVFGVYVIVAIVTTVFQLATQYKDEKNNVNSDLIKYTDIFSPVLTQALWHLNNEQVYSTLLGIIQIPVVVGVELKNAEQQLIGIVGDTELTSDTQLVVNVDGIEASTNVDNKILKTLFNYQLPLVDNQNQLLGYLTLYSSNKVVLERVEYSFILLIVNGFIKTIALLLIIVFFAGKLLGEPLKVLTRTTRAINFDSLDGFKLETGNKNNNELKELEVSFCNMVDRLKQELNNRKLIEGKLVYEKIRAEKASQAKSQFLANMSHEIRTPLNSIIGFSQILAMRFDKKQISYELKKFVLNIKSSGEHLIELINNILDLSKIEVGRIDVYYEDINLKLLVQGIFHINKISAYNKELDYSYHFDGALPDMIKSDRTKLNQILTNIISNAIKFTPNYKSVKIVVSMEQKKLSDSVIVFKVEDEGIGISKDKQKEVFESFQQADNSITRNYGGTGLGLAITSKLVSLLGGTIAVESEPGCGSTFEVKIPYIATDEKEEVYSQKTGTSLLFSKENKILVVEDTPLNQEVMKAMFEDFGLAIDCVSSGQAAIDKVVESQLRSDSYDLILMDMHMPEMSGLDATKAIRQILKERKVPIVALSAEAFCEQQQRALDAGVDDYLTKPISVDLLVEALHKYLKHQDSYNINAHSIKHDVESIPDKTKEKIKDSLMELEKISIYKTDILLSCLDDLKEICKPFNTPLNEILSKAEVAVLNTDNENLQNLLLKTSQLKL</sequence>
<dbReference type="InterPro" id="IPR036890">
    <property type="entry name" value="HATPase_C_sf"/>
</dbReference>
<keyword evidence="6" id="KW-0472">Membrane</keyword>
<feature type="domain" description="Histidine kinase" evidence="7">
    <location>
        <begin position="279"/>
        <end position="505"/>
    </location>
</feature>
<dbReference type="Gene3D" id="3.40.50.2300">
    <property type="match status" value="1"/>
</dbReference>
<protein>
    <recommendedName>
        <fullName evidence="2">histidine kinase</fullName>
        <ecNumber evidence="2">2.7.13.3</ecNumber>
    </recommendedName>
</protein>
<dbReference type="Gene3D" id="1.10.287.130">
    <property type="match status" value="1"/>
</dbReference>
<dbReference type="Gene3D" id="3.30.565.10">
    <property type="entry name" value="Histidine kinase-like ATPase, C-terminal domain"/>
    <property type="match status" value="1"/>
</dbReference>
<evidence type="ECO:0000259" key="8">
    <source>
        <dbReference type="PROSITE" id="PS50110"/>
    </source>
</evidence>
<keyword evidence="6" id="KW-0812">Transmembrane</keyword>
<reference evidence="9 10" key="1">
    <citation type="submission" date="2022-11" db="EMBL/GenBank/DDBJ databases">
        <title>Spartinivicinus poritis sp. nov., isolated from scleractinian coral Porites lutea.</title>
        <authorList>
            <person name="Zhang G."/>
            <person name="Cai L."/>
            <person name="Wei Q."/>
        </authorList>
    </citation>
    <scope>NUCLEOTIDE SEQUENCE [LARGE SCALE GENOMIC DNA]</scope>
    <source>
        <strain evidence="9 10">A2-2</strain>
    </source>
</reference>
<name>A0ABT5UE25_9GAMM</name>
<keyword evidence="10" id="KW-1185">Reference proteome</keyword>
<dbReference type="SMART" id="SM00448">
    <property type="entry name" value="REC"/>
    <property type="match status" value="1"/>
</dbReference>
<keyword evidence="3 5" id="KW-0597">Phosphoprotein</keyword>
<dbReference type="RefSeq" id="WP_274690596.1">
    <property type="nucleotide sequence ID" value="NZ_JAPMOU010000031.1"/>
</dbReference>
<dbReference type="InterPro" id="IPR003661">
    <property type="entry name" value="HisK_dim/P_dom"/>
</dbReference>
<dbReference type="Pfam" id="PF02518">
    <property type="entry name" value="HATPase_c"/>
    <property type="match status" value="1"/>
</dbReference>
<dbReference type="InterPro" id="IPR011006">
    <property type="entry name" value="CheY-like_superfamily"/>
</dbReference>
<comment type="catalytic activity">
    <reaction evidence="1">
        <text>ATP + protein L-histidine = ADP + protein N-phospho-L-histidine.</text>
        <dbReference type="EC" id="2.7.13.3"/>
    </reaction>
</comment>
<dbReference type="SMART" id="SM00387">
    <property type="entry name" value="HATPase_c"/>
    <property type="match status" value="1"/>
</dbReference>
<evidence type="ECO:0000259" key="7">
    <source>
        <dbReference type="PROSITE" id="PS50109"/>
    </source>
</evidence>
<dbReference type="PROSITE" id="PS50110">
    <property type="entry name" value="RESPONSE_REGULATORY"/>
    <property type="match status" value="1"/>
</dbReference>
<evidence type="ECO:0000256" key="2">
    <source>
        <dbReference type="ARBA" id="ARBA00012438"/>
    </source>
</evidence>
<feature type="transmembrane region" description="Helical" evidence="6">
    <location>
        <begin position="20"/>
        <end position="38"/>
    </location>
</feature>
<proteinExistence type="predicted"/>
<dbReference type="InterPro" id="IPR003594">
    <property type="entry name" value="HATPase_dom"/>
</dbReference>
<dbReference type="PANTHER" id="PTHR45339:SF1">
    <property type="entry name" value="HYBRID SIGNAL TRANSDUCTION HISTIDINE KINASE J"/>
    <property type="match status" value="1"/>
</dbReference>
<dbReference type="PRINTS" id="PR00344">
    <property type="entry name" value="BCTRLSENSOR"/>
</dbReference>
<dbReference type="EC" id="2.7.13.3" evidence="2"/>
<evidence type="ECO:0000256" key="5">
    <source>
        <dbReference type="PROSITE-ProRule" id="PRU00169"/>
    </source>
</evidence>
<evidence type="ECO:0000256" key="4">
    <source>
        <dbReference type="ARBA" id="ARBA00023012"/>
    </source>
</evidence>
<dbReference type="SUPFAM" id="SSF55874">
    <property type="entry name" value="ATPase domain of HSP90 chaperone/DNA topoisomerase II/histidine kinase"/>
    <property type="match status" value="1"/>
</dbReference>
<dbReference type="Pfam" id="PF00072">
    <property type="entry name" value="Response_reg"/>
    <property type="match status" value="1"/>
</dbReference>
<organism evidence="9 10">
    <name type="scientific">Spartinivicinus poritis</name>
    <dbReference type="NCBI Taxonomy" id="2994640"/>
    <lineage>
        <taxon>Bacteria</taxon>
        <taxon>Pseudomonadati</taxon>
        <taxon>Pseudomonadota</taxon>
        <taxon>Gammaproteobacteria</taxon>
        <taxon>Oceanospirillales</taxon>
        <taxon>Zooshikellaceae</taxon>
        <taxon>Spartinivicinus</taxon>
    </lineage>
</organism>
<dbReference type="PROSITE" id="PS50109">
    <property type="entry name" value="HIS_KIN"/>
    <property type="match status" value="1"/>
</dbReference>
<evidence type="ECO:0000256" key="3">
    <source>
        <dbReference type="ARBA" id="ARBA00022553"/>
    </source>
</evidence>
<dbReference type="EMBL" id="JAPMOU010000031">
    <property type="protein sequence ID" value="MDE1464266.1"/>
    <property type="molecule type" value="Genomic_DNA"/>
</dbReference>
<feature type="modified residue" description="4-aspartylphosphate" evidence="5">
    <location>
        <position position="582"/>
    </location>
</feature>
<dbReference type="SUPFAM" id="SSF52172">
    <property type="entry name" value="CheY-like"/>
    <property type="match status" value="1"/>
</dbReference>
<accession>A0ABT5UE25</accession>